<sequence length="112" mass="12724">MTELLHPIPKNMKTPENEQLSLPEELHHISEQLEELIHLLKNSTSRNMESTSDRPSQNDSEVMTVKEAAAILRISLPMMYEFAKTGKVHTIMAGRKILVSRSSLMVLLREGD</sequence>
<dbReference type="GO" id="GO:0003677">
    <property type="term" value="F:DNA binding"/>
    <property type="evidence" value="ECO:0007669"/>
    <property type="project" value="InterPro"/>
</dbReference>
<dbReference type="NCBIfam" id="TIGR01764">
    <property type="entry name" value="excise"/>
    <property type="match status" value="1"/>
</dbReference>
<feature type="region of interest" description="Disordered" evidence="1">
    <location>
        <begin position="42"/>
        <end position="62"/>
    </location>
</feature>
<dbReference type="EMBL" id="KC246860">
    <property type="protein sequence ID" value="AHF25969.1"/>
    <property type="molecule type" value="Genomic_DNA"/>
</dbReference>
<dbReference type="AlphaFoldDB" id="W0FR50"/>
<name>W0FR50_9BACT</name>
<evidence type="ECO:0000256" key="1">
    <source>
        <dbReference type="SAM" id="MobiDB-lite"/>
    </source>
</evidence>
<dbReference type="Pfam" id="PF12728">
    <property type="entry name" value="HTH_17"/>
    <property type="match status" value="1"/>
</dbReference>
<dbReference type="InterPro" id="IPR041657">
    <property type="entry name" value="HTH_17"/>
</dbReference>
<dbReference type="InterPro" id="IPR010093">
    <property type="entry name" value="SinI_DNA-bd"/>
</dbReference>
<organism evidence="3">
    <name type="scientific">uncultured bacterium Contigcl_1556</name>
    <dbReference type="NCBI Taxonomy" id="1393652"/>
    <lineage>
        <taxon>Bacteria</taxon>
        <taxon>environmental samples</taxon>
    </lineage>
</organism>
<feature type="domain" description="Helix-turn-helix" evidence="2">
    <location>
        <begin position="62"/>
        <end position="110"/>
    </location>
</feature>
<evidence type="ECO:0000259" key="2">
    <source>
        <dbReference type="Pfam" id="PF12728"/>
    </source>
</evidence>
<feature type="compositionally biased region" description="Polar residues" evidence="1">
    <location>
        <begin position="42"/>
        <end position="61"/>
    </location>
</feature>
<proteinExistence type="predicted"/>
<protein>
    <recommendedName>
        <fullName evidence="2">Helix-turn-helix domain-containing protein</fullName>
    </recommendedName>
</protein>
<reference evidence="3" key="1">
    <citation type="journal article" date="2013" name="PLoS ONE">
        <title>Metagenomic insights into the carbohydrate-active enzymes carried by the microorganisms adhering to solid digesta in the rumen of cows.</title>
        <authorList>
            <person name="Wang L."/>
            <person name="Hatem A."/>
            <person name="Catalyurek U.V."/>
            <person name="Morrison M."/>
            <person name="Yu Z."/>
        </authorList>
    </citation>
    <scope>NUCLEOTIDE SEQUENCE</scope>
</reference>
<accession>W0FR50</accession>
<evidence type="ECO:0000313" key="3">
    <source>
        <dbReference type="EMBL" id="AHF25969.1"/>
    </source>
</evidence>